<feature type="compositionally biased region" description="Polar residues" evidence="2">
    <location>
        <begin position="183"/>
        <end position="197"/>
    </location>
</feature>
<accession>A0AAD1Y2W0</accession>
<protein>
    <submittedName>
        <fullName evidence="3">Uncharacterized protein</fullName>
    </submittedName>
</protein>
<sequence>MKDRKSVQEEEFEDVVVTLDLFIKEIMILIEDPKACVLFYSSFNNPILKKIEKIVRNCSSEEEKIIETKVNLQSLQENIEQRIKYIIGVQSIFFELGKACGDSWVTVIYSNNNNFFDKHFIQTILKHSSQRLVSQKKASCLIDDIKNFELHRPDIFGSQAKNPAILSNTLENISKDRKFIDTSDPSTASTSNCSWTNDLKGEDHLQKPSSGLNHSSEKNSEMLELEKKLKNDSVFKSSLIELLEKLPKHFIKASENESLKYINSLENLVNQHLDKAKKSKKDKMTAAQKENYFLFVRNYLVKYKVTTGVVLDMWSKDIFGDSKERMVQSYSVKFNFEQLDPLIQSLKDIKDKFRVRGYELKGDFKLYGSVCYTIIKKILEHYSEPVQIPPTSNKNLIKNINHIVKNFYNSKSIKLKQKKLLEDDKKIKYLISEILKKREIWKMTNNKFIFSTIMVEKQLAEFNKYKGPKITPDLINDINHVIAP</sequence>
<evidence type="ECO:0000313" key="4">
    <source>
        <dbReference type="Proteomes" id="UP001295684"/>
    </source>
</evidence>
<feature type="region of interest" description="Disordered" evidence="2">
    <location>
        <begin position="181"/>
        <end position="219"/>
    </location>
</feature>
<keyword evidence="4" id="KW-1185">Reference proteome</keyword>
<evidence type="ECO:0000256" key="2">
    <source>
        <dbReference type="SAM" id="MobiDB-lite"/>
    </source>
</evidence>
<proteinExistence type="predicted"/>
<dbReference type="AlphaFoldDB" id="A0AAD1Y2W0"/>
<evidence type="ECO:0000256" key="1">
    <source>
        <dbReference type="SAM" id="Coils"/>
    </source>
</evidence>
<feature type="coiled-coil region" evidence="1">
    <location>
        <begin position="262"/>
        <end position="290"/>
    </location>
</feature>
<evidence type="ECO:0000313" key="3">
    <source>
        <dbReference type="EMBL" id="CAI2383667.1"/>
    </source>
</evidence>
<dbReference type="Proteomes" id="UP001295684">
    <property type="component" value="Unassembled WGS sequence"/>
</dbReference>
<dbReference type="EMBL" id="CAMPGE010025968">
    <property type="protein sequence ID" value="CAI2383667.1"/>
    <property type="molecule type" value="Genomic_DNA"/>
</dbReference>
<reference evidence="3" key="1">
    <citation type="submission" date="2023-07" db="EMBL/GenBank/DDBJ databases">
        <authorList>
            <consortium name="AG Swart"/>
            <person name="Singh M."/>
            <person name="Singh A."/>
            <person name="Seah K."/>
            <person name="Emmerich C."/>
        </authorList>
    </citation>
    <scope>NUCLEOTIDE SEQUENCE</scope>
    <source>
        <strain evidence="3">DP1</strain>
    </source>
</reference>
<organism evidence="3 4">
    <name type="scientific">Euplotes crassus</name>
    <dbReference type="NCBI Taxonomy" id="5936"/>
    <lineage>
        <taxon>Eukaryota</taxon>
        <taxon>Sar</taxon>
        <taxon>Alveolata</taxon>
        <taxon>Ciliophora</taxon>
        <taxon>Intramacronucleata</taxon>
        <taxon>Spirotrichea</taxon>
        <taxon>Hypotrichia</taxon>
        <taxon>Euplotida</taxon>
        <taxon>Euplotidae</taxon>
        <taxon>Moneuplotes</taxon>
    </lineage>
</organism>
<name>A0AAD1Y2W0_EUPCR</name>
<gene>
    <name evidence="3" type="ORF">ECRASSUSDP1_LOCUS25176</name>
</gene>
<keyword evidence="1" id="KW-0175">Coiled coil</keyword>
<comment type="caution">
    <text evidence="3">The sequence shown here is derived from an EMBL/GenBank/DDBJ whole genome shotgun (WGS) entry which is preliminary data.</text>
</comment>